<dbReference type="OrthoDB" id="1121857at2"/>
<dbReference type="AlphaFoldDB" id="A0A399SZG4"/>
<dbReference type="EMBL" id="QWGR01000003">
    <property type="protein sequence ID" value="RIJ49436.1"/>
    <property type="molecule type" value="Genomic_DNA"/>
</dbReference>
<protein>
    <recommendedName>
        <fullName evidence="3">HEPN domain-containing protein</fullName>
    </recommendedName>
</protein>
<evidence type="ECO:0000313" key="2">
    <source>
        <dbReference type="Proteomes" id="UP000265926"/>
    </source>
</evidence>
<keyword evidence="2" id="KW-1185">Reference proteome</keyword>
<evidence type="ECO:0000313" key="1">
    <source>
        <dbReference type="EMBL" id="RIJ49436.1"/>
    </source>
</evidence>
<sequence>MASVRNLKKDIDLIMSLALSDCFYVLEYNSKIDEEEVYKIAGEIVQKHRELRLRAIHPDGKDNGKLVKEYYRKLVQDMLQAADVALEKLSKEVKKVSK</sequence>
<name>A0A399SZG4_9BACT</name>
<dbReference type="RefSeq" id="WP_119437323.1">
    <property type="nucleotide sequence ID" value="NZ_QWGR01000003.1"/>
</dbReference>
<organism evidence="1 2">
    <name type="scientific">Maribellus luteus</name>
    <dbReference type="NCBI Taxonomy" id="2305463"/>
    <lineage>
        <taxon>Bacteria</taxon>
        <taxon>Pseudomonadati</taxon>
        <taxon>Bacteroidota</taxon>
        <taxon>Bacteroidia</taxon>
        <taxon>Marinilabiliales</taxon>
        <taxon>Prolixibacteraceae</taxon>
        <taxon>Maribellus</taxon>
    </lineage>
</organism>
<dbReference type="Proteomes" id="UP000265926">
    <property type="component" value="Unassembled WGS sequence"/>
</dbReference>
<evidence type="ECO:0008006" key="3">
    <source>
        <dbReference type="Google" id="ProtNLM"/>
    </source>
</evidence>
<comment type="caution">
    <text evidence="1">The sequence shown here is derived from an EMBL/GenBank/DDBJ whole genome shotgun (WGS) entry which is preliminary data.</text>
</comment>
<reference evidence="1 2" key="1">
    <citation type="submission" date="2018-08" db="EMBL/GenBank/DDBJ databases">
        <title>Pallidiluteibacterium maritimus gen. nov., sp. nov., isolated from coastal sediment.</title>
        <authorList>
            <person name="Zhou L.Y."/>
        </authorList>
    </citation>
    <scope>NUCLEOTIDE SEQUENCE [LARGE SCALE GENOMIC DNA]</scope>
    <source>
        <strain evidence="1 2">XSD2</strain>
    </source>
</reference>
<proteinExistence type="predicted"/>
<accession>A0A399SZG4</accession>
<gene>
    <name evidence="1" type="ORF">D1614_07805</name>
</gene>